<feature type="compositionally biased region" description="Low complexity" evidence="1">
    <location>
        <begin position="213"/>
        <end position="226"/>
    </location>
</feature>
<dbReference type="SMART" id="SM00471">
    <property type="entry name" value="HDc"/>
    <property type="match status" value="1"/>
</dbReference>
<accession>A0A9Q7EWZ4</accession>
<feature type="region of interest" description="Disordered" evidence="1">
    <location>
        <begin position="207"/>
        <end position="226"/>
    </location>
</feature>
<feature type="compositionally biased region" description="Low complexity" evidence="1">
    <location>
        <begin position="257"/>
        <end position="271"/>
    </location>
</feature>
<dbReference type="PANTHER" id="PTHR43155">
    <property type="entry name" value="CYCLIC DI-GMP PHOSPHODIESTERASE PA4108-RELATED"/>
    <property type="match status" value="1"/>
</dbReference>
<dbReference type="RefSeq" id="WP_274373257.1">
    <property type="nucleotide sequence ID" value="NZ_CP072943.1"/>
</dbReference>
<dbReference type="KEGG" id="aram:KAR29_12160"/>
<dbReference type="Gene3D" id="3.30.450.20">
    <property type="entry name" value="PAS domain"/>
    <property type="match status" value="1"/>
</dbReference>
<feature type="region of interest" description="Disordered" evidence="1">
    <location>
        <begin position="240"/>
        <end position="322"/>
    </location>
</feature>
<dbReference type="Proteomes" id="UP000671879">
    <property type="component" value="Chromosome"/>
</dbReference>
<sequence length="546" mass="59629">MSFRPSPRRGEPRRRPSPLEGRTFREAGLDEALCRRGEALVEETLEMDGPKGPRLYDCRVVEGPRSTGLLALCRDVTESRETETNYRLLFESMRDACALCEGIEEGGKTVDFRFLDVNPAFEKETGLSREVVGKPLLDLFPHDDPFWAEVCGDVVRTGEARRFTRFIPPSKKSSTASSTGRSRATAPSSFATSPSWSGPAAGRNISARSFAPSGRSTVSSSSSGIGSAFSRASAIFSSIREATSRPGSPFSTGRDGSTPSTRPAPSTTRRPSGPPSPQTTFRPASGAVSPARRSSASPLLCSGCTLQDEGNQRRRSAARLEGRPSLRGLLSVAAPEGFEPDEEERTLFREVADDVDFALSLLDDDAAKRKAREELASSFLKVRRAQEGTIAVLSRMVESRDVYTAGHQERVARLALALARRMGLTSETQEAVFMAGRLHDVGKIRVPSEILNKPGRLSPLELAIVREHPQSGWEILRDIDFPWPVADVVEAMSAHRPYRSAPGLEAALDEIRRGAGTIYDERVVTACFELFRKGFDFDGENPFISS</sequence>
<feature type="region of interest" description="Disordered" evidence="1">
    <location>
        <begin position="1"/>
        <end position="21"/>
    </location>
</feature>
<evidence type="ECO:0000256" key="1">
    <source>
        <dbReference type="SAM" id="MobiDB-lite"/>
    </source>
</evidence>
<dbReference type="AlphaFoldDB" id="A0A9Q7EWZ4"/>
<feature type="region of interest" description="Disordered" evidence="1">
    <location>
        <begin position="166"/>
        <end position="199"/>
    </location>
</feature>
<protein>
    <submittedName>
        <fullName evidence="3">HD domain-containing protein</fullName>
    </submittedName>
</protein>
<evidence type="ECO:0000259" key="2">
    <source>
        <dbReference type="SMART" id="SM00471"/>
    </source>
</evidence>
<proteinExistence type="predicted"/>
<evidence type="ECO:0000313" key="3">
    <source>
        <dbReference type="EMBL" id="QTX32050.1"/>
    </source>
</evidence>
<organism evidence="3 4">
    <name type="scientific">Aminithiophilus ramosus</name>
    <dbReference type="NCBI Taxonomy" id="3029084"/>
    <lineage>
        <taxon>Bacteria</taxon>
        <taxon>Thermotogati</taxon>
        <taxon>Synergistota</taxon>
        <taxon>Synergistia</taxon>
        <taxon>Synergistales</taxon>
        <taxon>Aminithiophilaceae</taxon>
        <taxon>Aminithiophilus</taxon>
    </lineage>
</organism>
<name>A0A9Q7EWZ4_9BACT</name>
<feature type="compositionally biased region" description="Polar residues" evidence="1">
    <location>
        <begin position="245"/>
        <end position="255"/>
    </location>
</feature>
<gene>
    <name evidence="3" type="ORF">KAR29_12160</name>
</gene>
<dbReference type="SUPFAM" id="SSF109604">
    <property type="entry name" value="HD-domain/PDEase-like"/>
    <property type="match status" value="1"/>
</dbReference>
<feature type="compositionally biased region" description="Low complexity" evidence="1">
    <location>
        <begin position="278"/>
        <end position="298"/>
    </location>
</feature>
<reference evidence="4" key="1">
    <citation type="submission" date="2021-04" db="EMBL/GenBank/DDBJ databases">
        <title>A novel Synergistetes isolate from a pyrite-forming mixed culture.</title>
        <authorList>
            <person name="Bunk B."/>
            <person name="Sproer C."/>
            <person name="Spring S."/>
            <person name="Pester M."/>
        </authorList>
    </citation>
    <scope>NUCLEOTIDE SEQUENCE [LARGE SCALE GENOMIC DNA]</scope>
    <source>
        <strain evidence="4">J.5.4.2-T.3.5.2</strain>
    </source>
</reference>
<dbReference type="EMBL" id="CP072943">
    <property type="protein sequence ID" value="QTX32050.1"/>
    <property type="molecule type" value="Genomic_DNA"/>
</dbReference>
<dbReference type="Pfam" id="PF13487">
    <property type="entry name" value="HD_5"/>
    <property type="match status" value="1"/>
</dbReference>
<dbReference type="InterPro" id="IPR000014">
    <property type="entry name" value="PAS"/>
</dbReference>
<dbReference type="NCBIfam" id="TIGR00229">
    <property type="entry name" value="sensory_box"/>
    <property type="match status" value="1"/>
</dbReference>
<evidence type="ECO:0000313" key="4">
    <source>
        <dbReference type="Proteomes" id="UP000671879"/>
    </source>
</evidence>
<keyword evidence="4" id="KW-1185">Reference proteome</keyword>
<dbReference type="InterPro" id="IPR003607">
    <property type="entry name" value="HD/PDEase_dom"/>
</dbReference>
<dbReference type="PANTHER" id="PTHR43155:SF2">
    <property type="entry name" value="CYCLIC DI-GMP PHOSPHODIESTERASE PA4108"/>
    <property type="match status" value="1"/>
</dbReference>
<dbReference type="Pfam" id="PF13188">
    <property type="entry name" value="PAS_8"/>
    <property type="match status" value="1"/>
</dbReference>
<feature type="domain" description="HD/PDEase" evidence="2">
    <location>
        <begin position="400"/>
        <end position="501"/>
    </location>
</feature>
<feature type="compositionally biased region" description="Low complexity" evidence="1">
    <location>
        <begin position="168"/>
        <end position="197"/>
    </location>
</feature>
<dbReference type="Gene3D" id="1.10.3210.10">
    <property type="entry name" value="Hypothetical protein af1432"/>
    <property type="match status" value="2"/>
</dbReference>
<dbReference type="CDD" id="cd00130">
    <property type="entry name" value="PAS"/>
    <property type="match status" value="1"/>
</dbReference>
<dbReference type="InterPro" id="IPR035965">
    <property type="entry name" value="PAS-like_dom_sf"/>
</dbReference>
<dbReference type="CDD" id="cd00077">
    <property type="entry name" value="HDc"/>
    <property type="match status" value="1"/>
</dbReference>
<dbReference type="SUPFAM" id="SSF55785">
    <property type="entry name" value="PYP-like sensor domain (PAS domain)"/>
    <property type="match status" value="1"/>
</dbReference>